<sequence length="438" mass="49963">MKTFKPGTILLAFFLTLSLNAQKEELRQLMEKVLTNHPGIQIARNNLKIADLLNNPGQAGMLPVVDIVAGANQSIQNTDLEFFSGQKSSAENARSQGINSNARLEWLVFDGLRMFALKNNLKLQELLADASLRAAVENSLFELITTYYSYLIQRNILLHSAQNLQLSKNRLHLTRAKFQSGKVSRLDLLLAEQDFNQDSATYLREQLTLQQFQNHIARLTGEPFMPNEIDPATFPLLELPPKVTWLEQLYTQNTELTMARLRLSQSKQAEKAQLADFLPQIGVFGEYSINRQQNEIGVLKSLISNGSNTGIFFRWNLFNGMADRNRRKAMQLETENAALEIKNLEFQLREIFENAYHQLSVNLAVYNLETENQESVALQAQIAEQQYIEGKISDLEYRNAQTSLLNAKLRLERSYLQSLISYLELMLYTGQITENLPI</sequence>
<dbReference type="GO" id="GO:1990281">
    <property type="term" value="C:efflux pump complex"/>
    <property type="evidence" value="ECO:0007669"/>
    <property type="project" value="TreeGrafter"/>
</dbReference>
<evidence type="ECO:0000256" key="1">
    <source>
        <dbReference type="ARBA" id="ARBA00004442"/>
    </source>
</evidence>
<keyword evidence="3" id="KW-0813">Transport</keyword>
<keyword evidence="5" id="KW-0812">Transmembrane</keyword>
<keyword evidence="7" id="KW-0998">Cell outer membrane</keyword>
<dbReference type="Pfam" id="PF02321">
    <property type="entry name" value="OEP"/>
    <property type="match status" value="2"/>
</dbReference>
<dbReference type="InterPro" id="IPR051906">
    <property type="entry name" value="TolC-like"/>
</dbReference>
<dbReference type="InterPro" id="IPR003423">
    <property type="entry name" value="OMP_efflux"/>
</dbReference>
<feature type="signal peptide" evidence="9">
    <location>
        <begin position="1"/>
        <end position="23"/>
    </location>
</feature>
<evidence type="ECO:0000313" key="10">
    <source>
        <dbReference type="EMBL" id="RCX02368.1"/>
    </source>
</evidence>
<dbReference type="RefSeq" id="WP_114366420.1">
    <property type="nucleotide sequence ID" value="NZ_BHZF01000005.1"/>
</dbReference>
<evidence type="ECO:0000256" key="8">
    <source>
        <dbReference type="SAM" id="Coils"/>
    </source>
</evidence>
<keyword evidence="4" id="KW-1134">Transmembrane beta strand</keyword>
<dbReference type="EMBL" id="QPJS01000004">
    <property type="protein sequence ID" value="RCX02368.1"/>
    <property type="molecule type" value="Genomic_DNA"/>
</dbReference>
<dbReference type="GO" id="GO:0009279">
    <property type="term" value="C:cell outer membrane"/>
    <property type="evidence" value="ECO:0007669"/>
    <property type="project" value="UniProtKB-SubCell"/>
</dbReference>
<dbReference type="Gene3D" id="1.20.1600.10">
    <property type="entry name" value="Outer membrane efflux proteins (OEP)"/>
    <property type="match status" value="1"/>
</dbReference>
<feature type="coiled-coil region" evidence="8">
    <location>
        <begin position="322"/>
        <end position="349"/>
    </location>
</feature>
<evidence type="ECO:0000256" key="2">
    <source>
        <dbReference type="ARBA" id="ARBA00007613"/>
    </source>
</evidence>
<dbReference type="GO" id="GO:0015288">
    <property type="term" value="F:porin activity"/>
    <property type="evidence" value="ECO:0007669"/>
    <property type="project" value="TreeGrafter"/>
</dbReference>
<gene>
    <name evidence="10" type="ORF">DES35_104128</name>
</gene>
<evidence type="ECO:0000256" key="7">
    <source>
        <dbReference type="ARBA" id="ARBA00023237"/>
    </source>
</evidence>
<evidence type="ECO:0000256" key="5">
    <source>
        <dbReference type="ARBA" id="ARBA00022692"/>
    </source>
</evidence>
<feature type="chain" id="PRO_5017035181" evidence="9">
    <location>
        <begin position="24"/>
        <end position="438"/>
    </location>
</feature>
<proteinExistence type="inferred from homology"/>
<keyword evidence="11" id="KW-1185">Reference proteome</keyword>
<dbReference type="Proteomes" id="UP000253517">
    <property type="component" value="Unassembled WGS sequence"/>
</dbReference>
<comment type="caution">
    <text evidence="10">The sequence shown here is derived from an EMBL/GenBank/DDBJ whole genome shotgun (WGS) entry which is preliminary data.</text>
</comment>
<keyword evidence="6" id="KW-0472">Membrane</keyword>
<organism evidence="10 11">
    <name type="scientific">Schleiferia thermophila</name>
    <dbReference type="NCBI Taxonomy" id="884107"/>
    <lineage>
        <taxon>Bacteria</taxon>
        <taxon>Pseudomonadati</taxon>
        <taxon>Bacteroidota</taxon>
        <taxon>Flavobacteriia</taxon>
        <taxon>Flavobacteriales</taxon>
        <taxon>Schleiferiaceae</taxon>
        <taxon>Schleiferia</taxon>
    </lineage>
</organism>
<evidence type="ECO:0000256" key="6">
    <source>
        <dbReference type="ARBA" id="ARBA00023136"/>
    </source>
</evidence>
<dbReference type="SUPFAM" id="SSF56954">
    <property type="entry name" value="Outer membrane efflux proteins (OEP)"/>
    <property type="match status" value="1"/>
</dbReference>
<evidence type="ECO:0000256" key="9">
    <source>
        <dbReference type="SAM" id="SignalP"/>
    </source>
</evidence>
<dbReference type="PANTHER" id="PTHR30026">
    <property type="entry name" value="OUTER MEMBRANE PROTEIN TOLC"/>
    <property type="match status" value="1"/>
</dbReference>
<evidence type="ECO:0000256" key="3">
    <source>
        <dbReference type="ARBA" id="ARBA00022448"/>
    </source>
</evidence>
<comment type="similarity">
    <text evidence="2">Belongs to the outer membrane factor (OMF) (TC 1.B.17) family.</text>
</comment>
<reference evidence="10 11" key="1">
    <citation type="submission" date="2018-07" db="EMBL/GenBank/DDBJ databases">
        <title>Genomic Encyclopedia of Type Strains, Phase IV (KMG-IV): sequencing the most valuable type-strain genomes for metagenomic binning, comparative biology and taxonomic classification.</title>
        <authorList>
            <person name="Goeker M."/>
        </authorList>
    </citation>
    <scope>NUCLEOTIDE SEQUENCE [LARGE SCALE GENOMIC DNA]</scope>
    <source>
        <strain evidence="10 11">DSM 21410</strain>
    </source>
</reference>
<dbReference type="PANTHER" id="PTHR30026:SF20">
    <property type="entry name" value="OUTER MEMBRANE PROTEIN TOLC"/>
    <property type="match status" value="1"/>
</dbReference>
<keyword evidence="8" id="KW-0175">Coiled coil</keyword>
<dbReference type="AlphaFoldDB" id="A0A369A1Q8"/>
<name>A0A369A1Q8_9FLAO</name>
<evidence type="ECO:0000313" key="11">
    <source>
        <dbReference type="Proteomes" id="UP000253517"/>
    </source>
</evidence>
<accession>A0A369A1Q8</accession>
<dbReference type="GO" id="GO:0015562">
    <property type="term" value="F:efflux transmembrane transporter activity"/>
    <property type="evidence" value="ECO:0007669"/>
    <property type="project" value="InterPro"/>
</dbReference>
<keyword evidence="9" id="KW-0732">Signal</keyword>
<evidence type="ECO:0000256" key="4">
    <source>
        <dbReference type="ARBA" id="ARBA00022452"/>
    </source>
</evidence>
<comment type="subcellular location">
    <subcellularLocation>
        <location evidence="1">Cell outer membrane</location>
    </subcellularLocation>
</comment>
<protein>
    <submittedName>
        <fullName evidence="10">Outer membrane protein TolC</fullName>
    </submittedName>
</protein>